<dbReference type="Gene3D" id="1.20.120.20">
    <property type="entry name" value="Apolipoprotein"/>
    <property type="match status" value="1"/>
</dbReference>
<feature type="chain" id="PRO_5046570270" description="Apolipoprotein A-I" evidence="1">
    <location>
        <begin position="19"/>
        <end position="203"/>
    </location>
</feature>
<dbReference type="Proteomes" id="UP001652642">
    <property type="component" value="Chromosome 9"/>
</dbReference>
<sequence>MNFLILTLALAIVTGSQAFVLRDAPAPPSKTAQLFEATDTFLDNIEKALEKKWDLITESKTGKAVTEVLDEDDDDDDDASPDVKLSADVQDTLDNLVGLIDNVADIAEKLFDFMDEVENASKPILKKIDAAFADLLAPYFDPVLEELEPHLAPLGRNLANRLREIDHNLEERLKAHLEVLDSKVPEQVQKWKESRSSQKKARK</sequence>
<accession>A0A6J0V9J0</accession>
<dbReference type="OrthoDB" id="9038091at2759"/>
<protein>
    <recommendedName>
        <fullName evidence="4">Apolipoprotein A-I</fullName>
    </recommendedName>
</protein>
<dbReference type="InParanoid" id="A0A6J0V9J0"/>
<keyword evidence="1" id="KW-0732">Signal</keyword>
<gene>
    <name evidence="3" type="primary">LOC110089440</name>
</gene>
<reference evidence="3" key="1">
    <citation type="submission" date="2025-08" db="UniProtKB">
        <authorList>
            <consortium name="RefSeq"/>
        </authorList>
    </citation>
    <scope>IDENTIFICATION</scope>
</reference>
<feature type="signal peptide" evidence="1">
    <location>
        <begin position="1"/>
        <end position="18"/>
    </location>
</feature>
<evidence type="ECO:0000313" key="2">
    <source>
        <dbReference type="Proteomes" id="UP001652642"/>
    </source>
</evidence>
<keyword evidence="2" id="KW-1185">Reference proteome</keyword>
<name>A0A6J0V9J0_9SAUR</name>
<dbReference type="GeneID" id="110089440"/>
<dbReference type="RefSeq" id="XP_020668180.2">
    <property type="nucleotide sequence ID" value="XM_020812521.2"/>
</dbReference>
<evidence type="ECO:0008006" key="4">
    <source>
        <dbReference type="Google" id="ProtNLM"/>
    </source>
</evidence>
<evidence type="ECO:0000313" key="3">
    <source>
        <dbReference type="RefSeq" id="XP_020668180.2"/>
    </source>
</evidence>
<dbReference type="AlphaFoldDB" id="A0A6J0V9J0"/>
<dbReference type="KEGG" id="pvt:110089440"/>
<organism evidence="2 3">
    <name type="scientific">Pogona vitticeps</name>
    <name type="common">central bearded dragon</name>
    <dbReference type="NCBI Taxonomy" id="103695"/>
    <lineage>
        <taxon>Eukaryota</taxon>
        <taxon>Metazoa</taxon>
        <taxon>Chordata</taxon>
        <taxon>Craniata</taxon>
        <taxon>Vertebrata</taxon>
        <taxon>Euteleostomi</taxon>
        <taxon>Lepidosauria</taxon>
        <taxon>Squamata</taxon>
        <taxon>Bifurcata</taxon>
        <taxon>Unidentata</taxon>
        <taxon>Episquamata</taxon>
        <taxon>Toxicofera</taxon>
        <taxon>Iguania</taxon>
        <taxon>Acrodonta</taxon>
        <taxon>Agamidae</taxon>
        <taxon>Amphibolurinae</taxon>
        <taxon>Pogona</taxon>
    </lineage>
</organism>
<evidence type="ECO:0000256" key="1">
    <source>
        <dbReference type="SAM" id="SignalP"/>
    </source>
</evidence>
<proteinExistence type="predicted"/>